<proteinExistence type="predicted"/>
<dbReference type="InterPro" id="IPR050490">
    <property type="entry name" value="Bact_solute-bd_prot1"/>
</dbReference>
<evidence type="ECO:0000313" key="4">
    <source>
        <dbReference type="Proteomes" id="UP000824258"/>
    </source>
</evidence>
<gene>
    <name evidence="3" type="ORF">IAA70_01685</name>
</gene>
<dbReference type="SUPFAM" id="SSF53850">
    <property type="entry name" value="Periplasmic binding protein-like II"/>
    <property type="match status" value="1"/>
</dbReference>
<reference evidence="3" key="1">
    <citation type="submission" date="2020-10" db="EMBL/GenBank/DDBJ databases">
        <authorList>
            <person name="Gilroy R."/>
        </authorList>
    </citation>
    <scope>NUCLEOTIDE SEQUENCE</scope>
    <source>
        <strain evidence="3">ChiHjej9B8-7071</strain>
    </source>
</reference>
<dbReference type="EMBL" id="DVGD01000048">
    <property type="protein sequence ID" value="HIR09096.1"/>
    <property type="molecule type" value="Genomic_DNA"/>
</dbReference>
<dbReference type="AlphaFoldDB" id="A0A9D1A6Y1"/>
<name>A0A9D1A6Y1_9FIRM</name>
<dbReference type="PANTHER" id="PTHR43649:SF33">
    <property type="entry name" value="POLYGALACTURONAN_RHAMNOGALACTURONAN-BINDING PROTEIN YTCQ"/>
    <property type="match status" value="1"/>
</dbReference>
<sequence>MKKKRLCLVLAMLMLVSMLAACGGGETATGDTPAAEEGKVINIYVWNQEFQEKFNDCYPGVTGTSSDLSVTNLEDGTEVHWIINPNQDGVYQDKLDEALGKQSSAPADEKIDMFLVEADYALKYVDPDVGVAMPISQLGITEADIANQYDYTLEAVTGADGEIRALSYQATPGMLVYRRSIAKAVLGTDEPDAVAEAVADWDAFYETAEKVKAAGYVMYSSTADTYRVYSNNTSAPWVDGTAVVVDQNMMNWVARSKEDTDNGINNNVGGQWTDEWNKDMGPDSRVFCFFLPAWGLSTCIQPNVKDTAAAQDWAVCAAPQAFYWGGTWLVAAAGTDNPEHVKDIMLKMTADTDVLRTLAQEYGEMSNDQPLMDELAQSPEFGIDLLAGQNYLGVLSEGAANISLANVSPYDQGCVEEFQNAFGDYFREATTGVTFEKAKANFETAILERYPELTEVRWPE</sequence>
<feature type="signal peptide" evidence="2">
    <location>
        <begin position="1"/>
        <end position="20"/>
    </location>
</feature>
<evidence type="ECO:0000256" key="2">
    <source>
        <dbReference type="SAM" id="SignalP"/>
    </source>
</evidence>
<reference evidence="3" key="2">
    <citation type="journal article" date="2021" name="PeerJ">
        <title>Extensive microbial diversity within the chicken gut microbiome revealed by metagenomics and culture.</title>
        <authorList>
            <person name="Gilroy R."/>
            <person name="Ravi A."/>
            <person name="Getino M."/>
            <person name="Pursley I."/>
            <person name="Horton D.L."/>
            <person name="Alikhan N.F."/>
            <person name="Baker D."/>
            <person name="Gharbi K."/>
            <person name="Hall N."/>
            <person name="Watson M."/>
            <person name="Adriaenssens E.M."/>
            <person name="Foster-Nyarko E."/>
            <person name="Jarju S."/>
            <person name="Secka A."/>
            <person name="Antonio M."/>
            <person name="Oren A."/>
            <person name="Chaudhuri R.R."/>
            <person name="La Ragione R."/>
            <person name="Hildebrand F."/>
            <person name="Pallen M.J."/>
        </authorList>
    </citation>
    <scope>NUCLEOTIDE SEQUENCE</scope>
    <source>
        <strain evidence="3">ChiHjej9B8-7071</strain>
    </source>
</reference>
<evidence type="ECO:0000256" key="1">
    <source>
        <dbReference type="ARBA" id="ARBA00022729"/>
    </source>
</evidence>
<dbReference type="Gene3D" id="3.40.190.10">
    <property type="entry name" value="Periplasmic binding protein-like II"/>
    <property type="match status" value="1"/>
</dbReference>
<organism evidence="3 4">
    <name type="scientific">Candidatus Avoscillospira stercoripullorum</name>
    <dbReference type="NCBI Taxonomy" id="2840709"/>
    <lineage>
        <taxon>Bacteria</taxon>
        <taxon>Bacillati</taxon>
        <taxon>Bacillota</taxon>
        <taxon>Clostridia</taxon>
        <taxon>Eubacteriales</taxon>
        <taxon>Oscillospiraceae</taxon>
        <taxon>Oscillospiraceae incertae sedis</taxon>
        <taxon>Candidatus Avoscillospira</taxon>
    </lineage>
</organism>
<dbReference type="PANTHER" id="PTHR43649">
    <property type="entry name" value="ARABINOSE-BINDING PROTEIN-RELATED"/>
    <property type="match status" value="1"/>
</dbReference>
<protein>
    <submittedName>
        <fullName evidence="3">Carbohydrate ABC transporter substrate-binding protein</fullName>
    </submittedName>
</protein>
<evidence type="ECO:0000313" key="3">
    <source>
        <dbReference type="EMBL" id="HIR09096.1"/>
    </source>
</evidence>
<comment type="caution">
    <text evidence="3">The sequence shown here is derived from an EMBL/GenBank/DDBJ whole genome shotgun (WGS) entry which is preliminary data.</text>
</comment>
<feature type="chain" id="PRO_5039191574" evidence="2">
    <location>
        <begin position="21"/>
        <end position="460"/>
    </location>
</feature>
<keyword evidence="1 2" id="KW-0732">Signal</keyword>
<dbReference type="Proteomes" id="UP000824258">
    <property type="component" value="Unassembled WGS sequence"/>
</dbReference>
<accession>A0A9D1A6Y1</accession>
<dbReference type="PROSITE" id="PS51257">
    <property type="entry name" value="PROKAR_LIPOPROTEIN"/>
    <property type="match status" value="1"/>
</dbReference>